<gene>
    <name evidence="2" type="ordered locus">Clole_1531</name>
</gene>
<dbReference type="STRING" id="642492.Clole_1531"/>
<dbReference type="Proteomes" id="UP000008467">
    <property type="component" value="Chromosome"/>
</dbReference>
<feature type="domain" description="DUF1540" evidence="1">
    <location>
        <begin position="62"/>
        <end position="102"/>
    </location>
</feature>
<dbReference type="Pfam" id="PF07561">
    <property type="entry name" value="DUF1540"/>
    <property type="match status" value="2"/>
</dbReference>
<dbReference type="HOGENOM" id="CLU_159977_1_0_9"/>
<feature type="domain" description="DUF1540" evidence="1">
    <location>
        <begin position="5"/>
        <end position="42"/>
    </location>
</feature>
<dbReference type="InterPro" id="IPR011437">
    <property type="entry name" value="DUF1540"/>
</dbReference>
<proteinExistence type="predicted"/>
<sequence>MPTLKCDVKNCSYNECNYCSLDYIHVGKEGATNKEATCCESFNEGEYVASNCAKEPEEVVQIKCSATQCVYNANEECRAEYVPISSTSTACCACEDTLCEAFISK</sequence>
<evidence type="ECO:0000313" key="2">
    <source>
        <dbReference type="EMBL" id="ADZ83257.1"/>
    </source>
</evidence>
<name>F2JJX5_CELLD</name>
<protein>
    <recommendedName>
        <fullName evidence="1">DUF1540 domain-containing protein</fullName>
    </recommendedName>
</protein>
<reference evidence="2 3" key="1">
    <citation type="journal article" date="2011" name="J. Bacteriol.">
        <title>Complete genome sequence of the cellulose-degrading bacterium Cellulosilyticum lentocellum.</title>
        <authorList>
            <consortium name="US DOE Joint Genome Institute"/>
            <person name="Miller D.A."/>
            <person name="Suen G."/>
            <person name="Bruce D."/>
            <person name="Copeland A."/>
            <person name="Cheng J.F."/>
            <person name="Detter C."/>
            <person name="Goodwin L.A."/>
            <person name="Han C.S."/>
            <person name="Hauser L.J."/>
            <person name="Land M.L."/>
            <person name="Lapidus A."/>
            <person name="Lucas S."/>
            <person name="Meincke L."/>
            <person name="Pitluck S."/>
            <person name="Tapia R."/>
            <person name="Teshima H."/>
            <person name="Woyke T."/>
            <person name="Fox B.G."/>
            <person name="Angert E.R."/>
            <person name="Currie C.R."/>
        </authorList>
    </citation>
    <scope>NUCLEOTIDE SEQUENCE [LARGE SCALE GENOMIC DNA]</scope>
    <source>
        <strain evidence="3">ATCC 49066 / DSM 5427 / NCIMB 11756 / RHM5</strain>
    </source>
</reference>
<dbReference type="EMBL" id="CP002582">
    <property type="protein sequence ID" value="ADZ83257.1"/>
    <property type="molecule type" value="Genomic_DNA"/>
</dbReference>
<keyword evidence="3" id="KW-1185">Reference proteome</keyword>
<dbReference type="AlphaFoldDB" id="F2JJX5"/>
<dbReference type="RefSeq" id="WP_013656555.1">
    <property type="nucleotide sequence ID" value="NC_015275.1"/>
</dbReference>
<organism evidence="2 3">
    <name type="scientific">Cellulosilyticum lentocellum (strain ATCC 49066 / DSM 5427 / NCIMB 11756 / RHM5)</name>
    <name type="common">Clostridium lentocellum</name>
    <dbReference type="NCBI Taxonomy" id="642492"/>
    <lineage>
        <taxon>Bacteria</taxon>
        <taxon>Bacillati</taxon>
        <taxon>Bacillota</taxon>
        <taxon>Clostridia</taxon>
        <taxon>Lachnospirales</taxon>
        <taxon>Cellulosilyticaceae</taxon>
        <taxon>Cellulosilyticum</taxon>
    </lineage>
</organism>
<dbReference type="KEGG" id="cle:Clole_1531"/>
<accession>F2JJX5</accession>
<evidence type="ECO:0000313" key="3">
    <source>
        <dbReference type="Proteomes" id="UP000008467"/>
    </source>
</evidence>
<evidence type="ECO:0000259" key="1">
    <source>
        <dbReference type="Pfam" id="PF07561"/>
    </source>
</evidence>